<dbReference type="FunFam" id="2.60.40.770:FF:000001">
    <property type="entry name" value="NPC intracellular cholesterol transporter 2"/>
    <property type="match status" value="2"/>
</dbReference>
<dbReference type="InterPro" id="IPR014756">
    <property type="entry name" value="Ig_E-set"/>
</dbReference>
<feature type="compositionally biased region" description="Polar residues" evidence="7">
    <location>
        <begin position="250"/>
        <end position="259"/>
    </location>
</feature>
<feature type="compositionally biased region" description="Low complexity" evidence="7">
    <location>
        <begin position="1222"/>
        <end position="1234"/>
    </location>
</feature>
<keyword evidence="11" id="KW-1185">Reference proteome</keyword>
<feature type="compositionally biased region" description="Polar residues" evidence="7">
    <location>
        <begin position="813"/>
        <end position="822"/>
    </location>
</feature>
<feature type="compositionally biased region" description="Basic and acidic residues" evidence="7">
    <location>
        <begin position="1354"/>
        <end position="1364"/>
    </location>
</feature>
<feature type="region of interest" description="Disordered" evidence="7">
    <location>
        <begin position="1222"/>
        <end position="1251"/>
    </location>
</feature>
<feature type="compositionally biased region" description="Low complexity" evidence="7">
    <location>
        <begin position="79"/>
        <end position="92"/>
    </location>
</feature>
<comment type="similarity">
    <text evidence="2">Belongs to the NPC2 family.</text>
</comment>
<keyword evidence="8" id="KW-0812">Transmembrane</keyword>
<feature type="compositionally biased region" description="Low complexity" evidence="7">
    <location>
        <begin position="102"/>
        <end position="111"/>
    </location>
</feature>
<feature type="compositionally biased region" description="Polar residues" evidence="7">
    <location>
        <begin position="1049"/>
        <end position="1075"/>
    </location>
</feature>
<keyword evidence="4" id="KW-0732">Signal</keyword>
<evidence type="ECO:0000256" key="2">
    <source>
        <dbReference type="ARBA" id="ARBA00006370"/>
    </source>
</evidence>
<feature type="compositionally biased region" description="Acidic residues" evidence="7">
    <location>
        <begin position="1365"/>
        <end position="1376"/>
    </location>
</feature>
<feature type="compositionally biased region" description="Polar residues" evidence="7">
    <location>
        <begin position="651"/>
        <end position="664"/>
    </location>
</feature>
<dbReference type="VEuPathDB" id="VectorBase:AEPI005042"/>
<evidence type="ECO:0000256" key="3">
    <source>
        <dbReference type="ARBA" id="ARBA00022525"/>
    </source>
</evidence>
<dbReference type="PANTHER" id="PTHR11306">
    <property type="entry name" value="NIEMANN PICK TYPE C2 PROTEIN NPC2-RELATED"/>
    <property type="match status" value="1"/>
</dbReference>
<dbReference type="Gene3D" id="2.60.40.770">
    <property type="match status" value="2"/>
</dbReference>
<feature type="compositionally biased region" description="Basic and acidic residues" evidence="7">
    <location>
        <begin position="883"/>
        <end position="916"/>
    </location>
</feature>
<evidence type="ECO:0000256" key="8">
    <source>
        <dbReference type="SAM" id="Phobius"/>
    </source>
</evidence>
<accession>A0A182PDN7</accession>
<evidence type="ECO:0000256" key="4">
    <source>
        <dbReference type="ARBA" id="ARBA00022729"/>
    </source>
</evidence>
<reference evidence="10" key="2">
    <citation type="submission" date="2020-05" db="UniProtKB">
        <authorList>
            <consortium name="EnsemblMetazoa"/>
        </authorList>
    </citation>
    <scope>IDENTIFICATION</scope>
    <source>
        <strain evidence="10">Epiroticus2</strain>
    </source>
</reference>
<keyword evidence="8" id="KW-1133">Transmembrane helix</keyword>
<dbReference type="CDD" id="cd00916">
    <property type="entry name" value="Npc2_like"/>
    <property type="match status" value="1"/>
</dbReference>
<feature type="transmembrane region" description="Helical" evidence="8">
    <location>
        <begin position="2036"/>
        <end position="2055"/>
    </location>
</feature>
<keyword evidence="5" id="KW-1015">Disulfide bond</keyword>
<dbReference type="SMART" id="SM00737">
    <property type="entry name" value="ML"/>
    <property type="match status" value="1"/>
</dbReference>
<evidence type="ECO:0000256" key="7">
    <source>
        <dbReference type="SAM" id="MobiDB-lite"/>
    </source>
</evidence>
<feature type="domain" description="MD-2-related lipid-recognition" evidence="9">
    <location>
        <begin position="1523"/>
        <end position="1648"/>
    </location>
</feature>
<feature type="transmembrane region" description="Helical" evidence="8">
    <location>
        <begin position="1949"/>
        <end position="1968"/>
    </location>
</feature>
<feature type="compositionally biased region" description="Basic and acidic residues" evidence="7">
    <location>
        <begin position="698"/>
        <end position="713"/>
    </location>
</feature>
<feature type="region of interest" description="Disordered" evidence="7">
    <location>
        <begin position="1352"/>
        <end position="1376"/>
    </location>
</feature>
<reference evidence="11" key="1">
    <citation type="submission" date="2013-03" db="EMBL/GenBank/DDBJ databases">
        <title>The Genome Sequence of Anopheles epiroticus epiroticus2.</title>
        <authorList>
            <consortium name="The Broad Institute Genomics Platform"/>
            <person name="Neafsey D.E."/>
            <person name="Howell P."/>
            <person name="Walker B."/>
            <person name="Young S.K."/>
            <person name="Zeng Q."/>
            <person name="Gargeya S."/>
            <person name="Fitzgerald M."/>
            <person name="Haas B."/>
            <person name="Abouelleil A."/>
            <person name="Allen A.W."/>
            <person name="Alvarado L."/>
            <person name="Arachchi H.M."/>
            <person name="Berlin A.M."/>
            <person name="Chapman S.B."/>
            <person name="Gainer-Dewar J."/>
            <person name="Goldberg J."/>
            <person name="Griggs A."/>
            <person name="Gujja S."/>
            <person name="Hansen M."/>
            <person name="Howarth C."/>
            <person name="Imamovic A."/>
            <person name="Ireland A."/>
            <person name="Larimer J."/>
            <person name="McCowan C."/>
            <person name="Murphy C."/>
            <person name="Pearson M."/>
            <person name="Poon T.W."/>
            <person name="Priest M."/>
            <person name="Roberts A."/>
            <person name="Saif S."/>
            <person name="Shea T."/>
            <person name="Sisk P."/>
            <person name="Sykes S."/>
            <person name="Wortman J."/>
            <person name="Nusbaum C."/>
            <person name="Birren B."/>
        </authorList>
    </citation>
    <scope>NUCLEOTIDE SEQUENCE [LARGE SCALE GENOMIC DNA]</scope>
    <source>
        <strain evidence="11">Epiroticus2</strain>
    </source>
</reference>
<feature type="region of interest" description="Disordered" evidence="7">
    <location>
        <begin position="1042"/>
        <end position="1102"/>
    </location>
</feature>
<dbReference type="Pfam" id="PF02221">
    <property type="entry name" value="E1_DerP2_DerF2"/>
    <property type="match status" value="2"/>
</dbReference>
<feature type="compositionally biased region" description="Basic and acidic residues" evidence="7">
    <location>
        <begin position="139"/>
        <end position="159"/>
    </location>
</feature>
<keyword evidence="6" id="KW-0175">Coiled coil</keyword>
<evidence type="ECO:0000256" key="6">
    <source>
        <dbReference type="SAM" id="Coils"/>
    </source>
</evidence>
<evidence type="ECO:0000256" key="1">
    <source>
        <dbReference type="ARBA" id="ARBA00004613"/>
    </source>
</evidence>
<dbReference type="SUPFAM" id="SSF81296">
    <property type="entry name" value="E set domains"/>
    <property type="match status" value="2"/>
</dbReference>
<feature type="coiled-coil region" evidence="6">
    <location>
        <begin position="343"/>
        <end position="370"/>
    </location>
</feature>
<evidence type="ECO:0000313" key="10">
    <source>
        <dbReference type="EnsemblMetazoa" id="AEPI005042-PA"/>
    </source>
</evidence>
<dbReference type="InterPro" id="IPR003172">
    <property type="entry name" value="ML_dom"/>
</dbReference>
<feature type="region of interest" description="Disordered" evidence="7">
    <location>
        <begin position="691"/>
        <end position="771"/>
    </location>
</feature>
<feature type="compositionally biased region" description="Basic and acidic residues" evidence="7">
    <location>
        <begin position="10"/>
        <end position="19"/>
    </location>
</feature>
<sequence length="2119" mass="229850">MEKATPATHKSKDAKDKKWSLGSLFRKKKKDIETDSSSEEDRKAGFVPVKSQGTLNGKRKKRSSRIVGAGFDHIVINPQQAHQQHQQQQHPHVISHHQLHPQQQQQQQQNQYGFRENDGVNSIERYPGNGSLDRRGRKTDRSSRHSKERQSSSDEESHRSSSMSRFRSDDSLGNHSAGSHRKSRTARTERYLKRMSRDDGGSPQGSVVPGPAHSVEYRYVTDVTPRSRKPIQIQDRTFEPYEPKLANPVPTGSESSLAYTSTPTPTGGRVGSSSRSLRADSSDSVGGGGGSRTPQQSASAFWRRIEEEQQNGTQPRRGRATERRPGVAGTAVSSRSVSTSRALEIMNRRNQELTRELDSLLDDKQAKNVDAEMENIVSGRLYLRQTADSGTNKTNSNEKLYEVKMKTAPETGGPNKYEEHVAKTVAQGATSHGTHGYRRYGDEQPHQQHHQQPPAPPMRTISKRNSCSEEELARKRKSANLEEAINELEAIYKSLKLSDEDLLERAERRDLPTPTGFSQRARYYRYDVDGEEERVKAEPDLQLDDLSYRSIKRANSSIKAPDTQPPFGIPVGPIPPSPNTDYLTVQAPAKQTKPRFQPQRSPDLVADDLAFRQLRKDKDLLACIDRASVRHAPSQSGNTSSGSDDSRQKRSTGSLSSNIYSQIQRDAAKPSGGNLEDYYKIELYAKSLREATTPGREVAPKSKDASPAKEKQVAVRPKSGTTPPRENRGAVFNLPSTLKSSSSGSPPKSPGVTEASSTGSTPTPRPRSGTEPVIVGAKHKAEFEEILNAIALEAQSTSEKLGADLAELRKETQSVSSGTSPEVRSAGTRAISKTIAPTKKEPVVVATAVASVKSERSTTPKELDEVSQAAKYCERMLRDVIEEAPKKETRKEPATSLVPKEESKQSSKKLEPKSVEHIQAQPTIVEPAPSKGSSVLSLIGQLTPAGSFEALSKRCQEQLSELEAEDELRDERVKSSIERDYDNLVESIKPFESDTDKKSTEEEIDIIMKECGIELESTSAQKVPASAQTELNDRIMLELKPSTAKDPFPTSSSQSIGPKSVPSETRGSSVSPSSEGKTKPSRSPPVSSVRLTPSDTESQYNSSEELAMIFGIKSPTPTGKEASGTTGRVVPSLSLSCAKSSVPIPTAPSANVSSDRSATDEHDGGGDTVVLSVPVPTFLFPNLSPPTSTVASVCVVSATNSIACKNVTTNTNTSTTTTIITSSDTQTHDTTTTVAEEEEEEEEEQRKEPSISSFYLRSSFGNHLHHSLDTIHEDLAEELEETTAANDVDSTTTDSGNVSLNDFGSEFPTSGAIDRKVTFVNEVRIGPCGTGYYPFRSELQIPEIFIEDVSAQETPREAEWKEEPESVEDDSSVEDPAVETLEELSRLEAERRRLEALVPRPLDNGDNRQMRYRGRAGEDMSEVHPSTTESSSIVTLPGKATTTIPLMSCLGETTARASAVNGERTNASSSAEMEPTQTAVVVKARHNPHRDSGGALQNLCFCLLVIGLLVLVASCTKGAGVATRACSGGRPTPTEVRVEGCTIPPCDLVRGSDAIMDMDFTAPFAAATLRTEVVATALGVTAPFELPADRAAACNWLLNAQCPISANEDITYRLSMPVLLIYPRVSLTVEINLVDDAGQSLVCFELDARVVSSLFTISQALPQPEEDAASNDGASINTKVVLELTPEEAAAVEAMGGRSFWRKLWKGVKNVITVAPFAAATLRKEVVATALSVTAPFELPADRAAACNWLLNAQCPLSTNEDITYRLSMPVLLIYPRVSLTVEINLVDDAGQSLVCFELDARVVSSLLTISQALPQPEEEAASNDGASVNTKIVLELTPEEAAAVEAMGGRRFWPKLWEGIKKALPEENASNNDGANAKIEGEGAAGEGAGIEANGGRWLCPRTTLPTTMVPTLRSKEKVPLEKAQESKRMEDVGSGISQPSQAANMKFAFAFVLIALFAVFTISQALPQPEEDAASNDGASVNTKIELELTPEEAAAVEAMGGRSFWRKLWKGIKTGITVGCKLIDCTNQANMKFAFAFVLIALFAVFTISQALPQPEEDAASNDGASVNTKIELELTPEEAAAVEAMGGRSFWRKLWKGIKTGITVGCKLIDCTNQG</sequence>
<dbReference type="Proteomes" id="UP000075885">
    <property type="component" value="Unassembled WGS sequence"/>
</dbReference>
<feature type="region of interest" description="Disordered" evidence="7">
    <location>
        <begin position="630"/>
        <end position="674"/>
    </location>
</feature>
<feature type="region of interest" description="Disordered" evidence="7">
    <location>
        <begin position="1"/>
        <end position="338"/>
    </location>
</feature>
<proteinExistence type="inferred from homology"/>
<feature type="compositionally biased region" description="Low complexity" evidence="7">
    <location>
        <begin position="260"/>
        <end position="276"/>
    </location>
</feature>
<keyword evidence="3" id="KW-0964">Secreted</keyword>
<dbReference type="InterPro" id="IPR039670">
    <property type="entry name" value="NPC2-like"/>
</dbReference>
<feature type="compositionally biased region" description="Low complexity" evidence="7">
    <location>
        <begin position="734"/>
        <end position="746"/>
    </location>
</feature>
<comment type="subcellular location">
    <subcellularLocation>
        <location evidence="1">Secreted</location>
    </subcellularLocation>
</comment>
<evidence type="ECO:0000256" key="5">
    <source>
        <dbReference type="ARBA" id="ARBA00023157"/>
    </source>
</evidence>
<dbReference type="EnsemblMetazoa" id="AEPI005042-RA">
    <property type="protein sequence ID" value="AEPI005042-PA"/>
    <property type="gene ID" value="AEPI005042"/>
</dbReference>
<evidence type="ECO:0000259" key="9">
    <source>
        <dbReference type="SMART" id="SM00737"/>
    </source>
</evidence>
<dbReference type="GO" id="GO:0032934">
    <property type="term" value="F:sterol binding"/>
    <property type="evidence" value="ECO:0007669"/>
    <property type="project" value="InterPro"/>
</dbReference>
<evidence type="ECO:0000313" key="11">
    <source>
        <dbReference type="Proteomes" id="UP000075885"/>
    </source>
</evidence>
<feature type="region of interest" description="Disordered" evidence="7">
    <location>
        <begin position="426"/>
        <end position="472"/>
    </location>
</feature>
<feature type="region of interest" description="Disordered" evidence="7">
    <location>
        <begin position="809"/>
        <end position="829"/>
    </location>
</feature>
<feature type="region of interest" description="Disordered" evidence="7">
    <location>
        <begin position="883"/>
        <end position="931"/>
    </location>
</feature>
<protein>
    <recommendedName>
        <fullName evidence="9">MD-2-related lipid-recognition domain-containing protein</fullName>
    </recommendedName>
</protein>
<feature type="compositionally biased region" description="Low complexity" evidence="7">
    <location>
        <begin position="1084"/>
        <end position="1094"/>
    </location>
</feature>
<keyword evidence="8" id="KW-0472">Membrane</keyword>
<dbReference type="InterPro" id="IPR033916">
    <property type="entry name" value="ML_Npc2-like"/>
</dbReference>
<feature type="compositionally biased region" description="Low complexity" evidence="7">
    <location>
        <begin position="326"/>
        <end position="338"/>
    </location>
</feature>
<dbReference type="PANTHER" id="PTHR11306:SF36">
    <property type="entry name" value="NIEMANN-PICK TYPE C-2C-RELATED"/>
    <property type="match status" value="1"/>
</dbReference>
<organism evidence="10 11">
    <name type="scientific">Anopheles epiroticus</name>
    <dbReference type="NCBI Taxonomy" id="199890"/>
    <lineage>
        <taxon>Eukaryota</taxon>
        <taxon>Metazoa</taxon>
        <taxon>Ecdysozoa</taxon>
        <taxon>Arthropoda</taxon>
        <taxon>Hexapoda</taxon>
        <taxon>Insecta</taxon>
        <taxon>Pterygota</taxon>
        <taxon>Neoptera</taxon>
        <taxon>Endopterygota</taxon>
        <taxon>Diptera</taxon>
        <taxon>Nematocera</taxon>
        <taxon>Culicoidea</taxon>
        <taxon>Culicidae</taxon>
        <taxon>Anophelinae</taxon>
        <taxon>Anopheles</taxon>
    </lineage>
</organism>
<feature type="compositionally biased region" description="Polar residues" evidence="7">
    <location>
        <begin position="633"/>
        <end position="643"/>
    </location>
</feature>
<dbReference type="GO" id="GO:0005576">
    <property type="term" value="C:extracellular region"/>
    <property type="evidence" value="ECO:0007669"/>
    <property type="project" value="UniProtKB-SubCell"/>
</dbReference>
<feature type="compositionally biased region" description="Basic and acidic residues" evidence="7">
    <location>
        <begin position="186"/>
        <end position="200"/>
    </location>
</feature>
<name>A0A182PDN7_9DIPT</name>
<feature type="region of interest" description="Disordered" evidence="7">
    <location>
        <begin position="1140"/>
        <end position="1167"/>
    </location>
</feature>
<dbReference type="GO" id="GO:0032367">
    <property type="term" value="P:intracellular cholesterol transport"/>
    <property type="evidence" value="ECO:0007669"/>
    <property type="project" value="InterPro"/>
</dbReference>